<accession>D3Q690</accession>
<sequence length="164" mass="18049">MNTPFQPPTFTIVMRGYDVERVNQLVARIAAAHDNPDAITAAELRDVKLPVVARGFKTKQVDQFLASTVTALAASGQPQRPTVAAVPSLSTRPRGDRFPKRFGNAYRPGDVDAFVERVSSTLNTTLTSHETRSVRFGTGFRGYAVDPVDAWLDQVQTYLLSRGR</sequence>
<dbReference type="Proteomes" id="UP000000844">
    <property type="component" value="Chromosome"/>
</dbReference>
<evidence type="ECO:0000313" key="1">
    <source>
        <dbReference type="EMBL" id="ADD42265.1"/>
    </source>
</evidence>
<dbReference type="STRING" id="446470.Snas_2585"/>
<dbReference type="AlphaFoldDB" id="D3Q690"/>
<dbReference type="HOGENOM" id="CLU_1618023_0_0_11"/>
<organism evidence="1 2">
    <name type="scientific">Stackebrandtia nassauensis (strain DSM 44728 / CIP 108903 / NRRL B-16338 / NBRC 102104 / LLR-40K-21)</name>
    <dbReference type="NCBI Taxonomy" id="446470"/>
    <lineage>
        <taxon>Bacteria</taxon>
        <taxon>Bacillati</taxon>
        <taxon>Actinomycetota</taxon>
        <taxon>Actinomycetes</taxon>
        <taxon>Glycomycetales</taxon>
        <taxon>Glycomycetaceae</taxon>
        <taxon>Stackebrandtia</taxon>
    </lineage>
</organism>
<dbReference type="NCBIfam" id="TIGR03544">
    <property type="entry name" value="DivI1A_domain"/>
    <property type="match status" value="2"/>
</dbReference>
<dbReference type="KEGG" id="sna:Snas_2585"/>
<dbReference type="Gene3D" id="6.10.250.660">
    <property type="match status" value="1"/>
</dbReference>
<keyword evidence="2" id="KW-1185">Reference proteome</keyword>
<dbReference type="RefSeq" id="WP_013017836.1">
    <property type="nucleotide sequence ID" value="NC_013947.1"/>
</dbReference>
<name>D3Q690_STANL</name>
<evidence type="ECO:0008006" key="3">
    <source>
        <dbReference type="Google" id="ProtNLM"/>
    </source>
</evidence>
<gene>
    <name evidence="1" type="ordered locus">Snas_2585</name>
</gene>
<dbReference type="InterPro" id="IPR019933">
    <property type="entry name" value="DivIVA_domain"/>
</dbReference>
<reference evidence="1 2" key="1">
    <citation type="journal article" date="2009" name="Stand. Genomic Sci.">
        <title>Complete genome sequence of Stackebrandtia nassauensis type strain (LLR-40K-21).</title>
        <authorList>
            <person name="Munk C."/>
            <person name="Lapidus A."/>
            <person name="Copeland A."/>
            <person name="Jando M."/>
            <person name="Mayilraj S."/>
            <person name="Glavina Del Rio T."/>
            <person name="Nolan M."/>
            <person name="Chen F."/>
            <person name="Lucas S."/>
            <person name="Tice H."/>
            <person name="Cheng J.F."/>
            <person name="Han C."/>
            <person name="Detter J.C."/>
            <person name="Bruce D."/>
            <person name="Goodwin L."/>
            <person name="Chain P."/>
            <person name="Pitluck S."/>
            <person name="Goker M."/>
            <person name="Ovchinikova G."/>
            <person name="Pati A."/>
            <person name="Ivanova N."/>
            <person name="Mavromatis K."/>
            <person name="Chen A."/>
            <person name="Palaniappan K."/>
            <person name="Land M."/>
            <person name="Hauser L."/>
            <person name="Chang Y.J."/>
            <person name="Jeffries C.D."/>
            <person name="Bristow J."/>
            <person name="Eisen J.A."/>
            <person name="Markowitz V."/>
            <person name="Hugenholtz P."/>
            <person name="Kyrpides N.C."/>
            <person name="Klenk H.P."/>
        </authorList>
    </citation>
    <scope>NUCLEOTIDE SEQUENCE [LARGE SCALE GENOMIC DNA]</scope>
    <source>
        <strain evidence="2">DSM 44728 / CIP 108903 / NRRL B-16338 / NBRC 102104 / LLR-40K-21</strain>
    </source>
</reference>
<protein>
    <recommendedName>
        <fullName evidence="3">DivIVA domain-containing protein</fullName>
    </recommendedName>
</protein>
<dbReference type="EMBL" id="CP001778">
    <property type="protein sequence ID" value="ADD42265.1"/>
    <property type="molecule type" value="Genomic_DNA"/>
</dbReference>
<evidence type="ECO:0000313" key="2">
    <source>
        <dbReference type="Proteomes" id="UP000000844"/>
    </source>
</evidence>
<proteinExistence type="predicted"/>